<accession>A0A1Y2IIY1</accession>
<organism evidence="1 2">
    <name type="scientific">Trametes coccinea (strain BRFM310)</name>
    <name type="common">Pycnoporus coccineus</name>
    <dbReference type="NCBI Taxonomy" id="1353009"/>
    <lineage>
        <taxon>Eukaryota</taxon>
        <taxon>Fungi</taxon>
        <taxon>Dikarya</taxon>
        <taxon>Basidiomycota</taxon>
        <taxon>Agaricomycotina</taxon>
        <taxon>Agaricomycetes</taxon>
        <taxon>Polyporales</taxon>
        <taxon>Polyporaceae</taxon>
        <taxon>Trametes</taxon>
    </lineage>
</organism>
<protein>
    <submittedName>
        <fullName evidence="1">Uncharacterized protein</fullName>
    </submittedName>
</protein>
<sequence length="119" mass="13456">MCEFIPEPCHINSNAQFDHSDYASRNGHHQCSTVITDFEASSDRTMHGEPANLSPTYTLDTKFSSPDAVDDDNFSRFGYSTIFQMGLRAQSSPNTQPPDALIEKAFAKLRVLWQRLARR</sequence>
<reference evidence="1 2" key="1">
    <citation type="journal article" date="2015" name="Biotechnol. Biofuels">
        <title>Enhanced degradation of softwood versus hardwood by the white-rot fungus Pycnoporus coccineus.</title>
        <authorList>
            <person name="Couturier M."/>
            <person name="Navarro D."/>
            <person name="Chevret D."/>
            <person name="Henrissat B."/>
            <person name="Piumi F."/>
            <person name="Ruiz-Duenas F.J."/>
            <person name="Martinez A.T."/>
            <person name="Grigoriev I.V."/>
            <person name="Riley R."/>
            <person name="Lipzen A."/>
            <person name="Berrin J.G."/>
            <person name="Master E.R."/>
            <person name="Rosso M.N."/>
        </authorList>
    </citation>
    <scope>NUCLEOTIDE SEQUENCE [LARGE SCALE GENOMIC DNA]</scope>
    <source>
        <strain evidence="1 2">BRFM310</strain>
    </source>
</reference>
<evidence type="ECO:0000313" key="1">
    <source>
        <dbReference type="EMBL" id="OSD01088.1"/>
    </source>
</evidence>
<dbReference type="AlphaFoldDB" id="A0A1Y2IIY1"/>
<dbReference type="Proteomes" id="UP000193067">
    <property type="component" value="Unassembled WGS sequence"/>
</dbReference>
<dbReference type="OrthoDB" id="2799347at2759"/>
<evidence type="ECO:0000313" key="2">
    <source>
        <dbReference type="Proteomes" id="UP000193067"/>
    </source>
</evidence>
<name>A0A1Y2IIY1_TRAC3</name>
<gene>
    <name evidence="1" type="ORF">PYCCODRAFT_1468793</name>
</gene>
<keyword evidence="2" id="KW-1185">Reference proteome</keyword>
<proteinExistence type="predicted"/>
<dbReference type="EMBL" id="KZ084113">
    <property type="protein sequence ID" value="OSD01088.1"/>
    <property type="molecule type" value="Genomic_DNA"/>
</dbReference>